<organism evidence="2 3">
    <name type="scientific">Carlito syrichta</name>
    <name type="common">Philippine tarsier</name>
    <name type="synonym">Tarsius syrichta</name>
    <dbReference type="NCBI Taxonomy" id="1868482"/>
    <lineage>
        <taxon>Eukaryota</taxon>
        <taxon>Metazoa</taxon>
        <taxon>Chordata</taxon>
        <taxon>Craniata</taxon>
        <taxon>Vertebrata</taxon>
        <taxon>Euteleostomi</taxon>
        <taxon>Mammalia</taxon>
        <taxon>Eutheria</taxon>
        <taxon>Euarchontoglires</taxon>
        <taxon>Primates</taxon>
        <taxon>Haplorrhini</taxon>
        <taxon>Tarsiiformes</taxon>
        <taxon>Tarsiidae</taxon>
        <taxon>Carlito</taxon>
    </lineage>
</organism>
<evidence type="ECO:0000256" key="1">
    <source>
        <dbReference type="SAM" id="MobiDB-lite"/>
    </source>
</evidence>
<dbReference type="OrthoDB" id="10050218at2759"/>
<dbReference type="GeneID" id="103262438"/>
<dbReference type="Proteomes" id="UP000189704">
    <property type="component" value="Unplaced"/>
</dbReference>
<protein>
    <submittedName>
        <fullName evidence="3">HAUS augmin-like complex subunit 8</fullName>
    </submittedName>
</protein>
<evidence type="ECO:0000313" key="3">
    <source>
        <dbReference type="RefSeq" id="XP_008058246.1"/>
    </source>
</evidence>
<sequence>MSLFLLRKPSTVGLSTSGGTRIQGRRAQGARVVESRYLQYEKKVTKKAPTADVSRTRGKASEGGRKPSLLQQSKADSSGVGKGNLQSTLLEGHSLDPPDLDLSTINDKSMVRKMSQLEKTMSKKTKQASSSAPQKSPDPSRAMEEMESQMLLLILLTVKMENSLAQFEEEAERRLLAVCREREALERRAHALRCQLLLSQRTRELAHILVTQIEMLSPSEAVAAHFKEQYKTFATALDTTRHELPMRAIHLEGDGQQLLDALQTELMTTYCLLGELGIDNPKESVQVLDLLNELQDVTTRKDQELHRSFAQVLELSDTVSKEAALANQEAWEEAQGMAASSWWYFGQDSASRKSPGTEKHTI</sequence>
<dbReference type="RefSeq" id="XP_008058246.1">
    <property type="nucleotide sequence ID" value="XM_008060055.1"/>
</dbReference>
<reference evidence="3" key="1">
    <citation type="submission" date="2025-08" db="UniProtKB">
        <authorList>
            <consortium name="RefSeq"/>
        </authorList>
    </citation>
    <scope>IDENTIFICATION</scope>
</reference>
<dbReference type="KEGG" id="csyr:103262438"/>
<dbReference type="STRING" id="1868482.ENSTSYP00000020123"/>
<proteinExistence type="predicted"/>
<feature type="region of interest" description="Disordered" evidence="1">
    <location>
        <begin position="43"/>
        <end position="105"/>
    </location>
</feature>
<dbReference type="CTD" id="93323"/>
<evidence type="ECO:0000313" key="2">
    <source>
        <dbReference type="Proteomes" id="UP000189704"/>
    </source>
</evidence>
<name>A0A1U7TX51_CARSF</name>
<keyword evidence="2" id="KW-1185">Reference proteome</keyword>
<feature type="region of interest" description="Disordered" evidence="1">
    <location>
        <begin position="118"/>
        <end position="142"/>
    </location>
</feature>
<accession>A0A1U7TX51</accession>
<dbReference type="AlphaFoldDB" id="A0A1U7TX51"/>
<gene>
    <name evidence="3" type="primary">HAUS8</name>
</gene>